<reference evidence="9" key="2">
    <citation type="submission" date="2025-08" db="UniProtKB">
        <authorList>
            <consortium name="Ensembl"/>
        </authorList>
    </citation>
    <scope>IDENTIFICATION</scope>
</reference>
<dbReference type="AlphaFoldDB" id="H2Y6P0"/>
<accession>H2Y6P0</accession>
<comment type="subcellular location">
    <subcellularLocation>
        <location evidence="1 6">Nucleus</location>
    </subcellularLocation>
</comment>
<dbReference type="eggNOG" id="KOG3176">
    <property type="taxonomic scope" value="Eukaryota"/>
</dbReference>
<keyword evidence="4 6" id="KW-0235">DNA replication</keyword>
<dbReference type="Gene3D" id="3.40.5.60">
    <property type="match status" value="1"/>
</dbReference>
<protein>
    <recommendedName>
        <fullName evidence="3 6">DNA replication complex GINS protein SLD5</fullName>
    </recommendedName>
</protein>
<dbReference type="CDD" id="cd11711">
    <property type="entry name" value="GINS_A_Sld5"/>
    <property type="match status" value="1"/>
</dbReference>
<feature type="domain" description="DNA replication complex GINS protein SLD5 C-terminal" evidence="8">
    <location>
        <begin position="156"/>
        <end position="214"/>
    </location>
</feature>
<dbReference type="InterPro" id="IPR031633">
    <property type="entry name" value="SLD5_C"/>
</dbReference>
<dbReference type="GO" id="GO:0006261">
    <property type="term" value="P:DNA-templated DNA replication"/>
    <property type="evidence" value="ECO:0007669"/>
    <property type="project" value="InterPro"/>
</dbReference>
<evidence type="ECO:0000256" key="6">
    <source>
        <dbReference type="PIRNR" id="PIRNR007764"/>
    </source>
</evidence>
<reference evidence="10" key="1">
    <citation type="submission" date="2003-08" db="EMBL/GenBank/DDBJ databases">
        <authorList>
            <person name="Birren B."/>
            <person name="Nusbaum C."/>
            <person name="Abebe A."/>
            <person name="Abouelleil A."/>
            <person name="Adekoya E."/>
            <person name="Ait-zahra M."/>
            <person name="Allen N."/>
            <person name="Allen T."/>
            <person name="An P."/>
            <person name="Anderson M."/>
            <person name="Anderson S."/>
            <person name="Arachchi H."/>
            <person name="Armbruster J."/>
            <person name="Bachantsang P."/>
            <person name="Baldwin J."/>
            <person name="Barry A."/>
            <person name="Bayul T."/>
            <person name="Blitshsteyn B."/>
            <person name="Bloom T."/>
            <person name="Blye J."/>
            <person name="Boguslavskiy L."/>
            <person name="Borowsky M."/>
            <person name="Boukhgalter B."/>
            <person name="Brunache A."/>
            <person name="Butler J."/>
            <person name="Calixte N."/>
            <person name="Calvo S."/>
            <person name="Camarata J."/>
            <person name="Campo K."/>
            <person name="Chang J."/>
            <person name="Cheshatsang Y."/>
            <person name="Citroen M."/>
            <person name="Collymore A."/>
            <person name="Considine T."/>
            <person name="Cook A."/>
            <person name="Cooke P."/>
            <person name="Corum B."/>
            <person name="Cuomo C."/>
            <person name="David R."/>
            <person name="Dawoe T."/>
            <person name="Degray S."/>
            <person name="Dodge S."/>
            <person name="Dooley K."/>
            <person name="Dorje P."/>
            <person name="Dorjee K."/>
            <person name="Dorris L."/>
            <person name="Duffey N."/>
            <person name="Dupes A."/>
            <person name="Elkins T."/>
            <person name="Engels R."/>
            <person name="Erickson J."/>
            <person name="Farina A."/>
            <person name="Faro S."/>
            <person name="Ferreira P."/>
            <person name="Fischer H."/>
            <person name="Fitzgerald M."/>
            <person name="Foley K."/>
            <person name="Gage D."/>
            <person name="Galagan J."/>
            <person name="Gearin G."/>
            <person name="Gnerre S."/>
            <person name="Gnirke A."/>
            <person name="Goyette A."/>
            <person name="Graham J."/>
            <person name="Grandbois E."/>
            <person name="Gyaltsen K."/>
            <person name="Hafez N."/>
            <person name="Hagopian D."/>
            <person name="Hagos B."/>
            <person name="Hall J."/>
            <person name="Hatcher B."/>
            <person name="Heller A."/>
            <person name="Higgins H."/>
            <person name="Honan T."/>
            <person name="Horn A."/>
            <person name="Houde N."/>
            <person name="Hughes L."/>
            <person name="Hulme W."/>
            <person name="Husby E."/>
            <person name="Iliev I."/>
            <person name="Jaffe D."/>
            <person name="Jones C."/>
            <person name="Kamal M."/>
            <person name="Kamat A."/>
            <person name="Kamvysselis M."/>
            <person name="Karlsson E."/>
            <person name="Kells C."/>
            <person name="Kieu A."/>
            <person name="Kisner P."/>
            <person name="Kodira C."/>
            <person name="Kulbokas E."/>
            <person name="Labutti K."/>
            <person name="Lama D."/>
            <person name="Landers T."/>
            <person name="Leger J."/>
            <person name="Levine S."/>
            <person name="Lewis D."/>
            <person name="Lewis T."/>
            <person name="Lindblad-toh K."/>
            <person name="Liu X."/>
            <person name="Lokyitsang T."/>
            <person name="Lokyitsang Y."/>
            <person name="Lucien O."/>
            <person name="Lui A."/>
            <person name="Ma L.J."/>
            <person name="Mabbitt R."/>
            <person name="Macdonald J."/>
            <person name="Maclean C."/>
            <person name="Major J."/>
            <person name="Manning J."/>
            <person name="Marabella R."/>
            <person name="Maru K."/>
            <person name="Matthews C."/>
            <person name="Mauceli E."/>
            <person name="Mccarthy M."/>
            <person name="Mcdonough S."/>
            <person name="Mcghee T."/>
            <person name="Meldrim J."/>
            <person name="Meneus L."/>
            <person name="Mesirov J."/>
            <person name="Mihalev A."/>
            <person name="Mihova T."/>
            <person name="Mikkelsen T."/>
            <person name="Mlenga V."/>
            <person name="Moru K."/>
            <person name="Mozes J."/>
            <person name="Mulrain L."/>
            <person name="Munson G."/>
            <person name="Naylor J."/>
            <person name="Newes C."/>
            <person name="Nguyen C."/>
            <person name="Nguyen N."/>
            <person name="Nguyen T."/>
            <person name="Nicol R."/>
            <person name="Nielsen C."/>
            <person name="Nizzari M."/>
            <person name="Norbu C."/>
            <person name="Norbu N."/>
            <person name="O'donnell P."/>
            <person name="Okoawo O."/>
            <person name="O'leary S."/>
            <person name="Omotosho B."/>
            <person name="O'neill K."/>
            <person name="Osman S."/>
            <person name="Parker S."/>
            <person name="Perrin D."/>
            <person name="Phunkhang P."/>
            <person name="Piqani B."/>
            <person name="Purcell S."/>
            <person name="Rachupka T."/>
            <person name="Ramasamy U."/>
            <person name="Rameau R."/>
            <person name="Ray V."/>
            <person name="Raymond C."/>
            <person name="Retta R."/>
            <person name="Richardson S."/>
            <person name="Rise C."/>
            <person name="Rodriguez J."/>
            <person name="Rogers J."/>
            <person name="Rogov P."/>
            <person name="Rutman M."/>
            <person name="Schupbach R."/>
            <person name="Seaman C."/>
            <person name="Settipalli S."/>
            <person name="Sharpe T."/>
            <person name="Sheridan J."/>
            <person name="Sherpa N."/>
            <person name="Shi J."/>
            <person name="Smirnov S."/>
            <person name="Smith C."/>
            <person name="Sougnez C."/>
            <person name="Spencer B."/>
            <person name="Stalker J."/>
            <person name="Stange-thomann N."/>
            <person name="Stavropoulos S."/>
            <person name="Stetson K."/>
            <person name="Stone C."/>
            <person name="Stone S."/>
            <person name="Stubbs M."/>
            <person name="Talamas J."/>
            <person name="Tchuinga P."/>
            <person name="Tenzing P."/>
            <person name="Tesfaye S."/>
            <person name="Theodore J."/>
            <person name="Thoulutsang Y."/>
            <person name="Topham K."/>
            <person name="Towey S."/>
            <person name="Tsamla T."/>
            <person name="Tsomo N."/>
            <person name="Vallee D."/>
            <person name="Vassiliev H."/>
            <person name="Venkataraman V."/>
            <person name="Vinson J."/>
            <person name="Vo A."/>
            <person name="Wade C."/>
            <person name="Wang S."/>
            <person name="Wangchuk T."/>
            <person name="Wangdi T."/>
            <person name="Whittaker C."/>
            <person name="Wilkinson J."/>
            <person name="Wu Y."/>
            <person name="Wyman D."/>
            <person name="Yadav S."/>
            <person name="Yang S."/>
            <person name="Yang X."/>
            <person name="Yeager S."/>
            <person name="Yee E."/>
            <person name="Young G."/>
            <person name="Zainoun J."/>
            <person name="Zembeck L."/>
            <person name="Zimmer A."/>
            <person name="Zody M."/>
            <person name="Lander E."/>
        </authorList>
    </citation>
    <scope>NUCLEOTIDE SEQUENCE [LARGE SCALE GENOMIC DNA]</scope>
</reference>
<dbReference type="InterPro" id="IPR021151">
    <property type="entry name" value="GINS_A"/>
</dbReference>
<evidence type="ECO:0000256" key="4">
    <source>
        <dbReference type="ARBA" id="ARBA00022705"/>
    </source>
</evidence>
<dbReference type="HOGENOM" id="CLU_071893_3_0_1"/>
<sequence>MDDTLNISGLSDDEEHLTSSQVLQQLEEIWMNERLSPNLMVCRSDITDCILEQIQEMEENISKAQKNELKVSLHQLEVDRIRYMLSSYLRCRLEKIEKYASSLIKEAADGDQSRLSPEEYTFARELTSGVEAHLMSSALRLMPKNLQSLNLQEYAPSLDRYVFLRVNSPEEGVIVDEETDQNNGDKIDFEVGAQHIMRYKPIEHFVESGVVSLL</sequence>
<evidence type="ECO:0000256" key="1">
    <source>
        <dbReference type="ARBA" id="ARBA00004123"/>
    </source>
</evidence>
<evidence type="ECO:0000256" key="5">
    <source>
        <dbReference type="ARBA" id="ARBA00023242"/>
    </source>
</evidence>
<evidence type="ECO:0000256" key="3">
    <source>
        <dbReference type="ARBA" id="ARBA00014804"/>
    </source>
</evidence>
<dbReference type="PIRSF" id="PIRSF007764">
    <property type="entry name" value="Sld5"/>
    <property type="match status" value="1"/>
</dbReference>
<dbReference type="Gene3D" id="1.20.58.1030">
    <property type="match status" value="1"/>
</dbReference>
<dbReference type="SUPFAM" id="SSF160059">
    <property type="entry name" value="PriA/YqbF domain"/>
    <property type="match status" value="1"/>
</dbReference>
<dbReference type="CDD" id="cd21692">
    <property type="entry name" value="GINS_B_Sld5"/>
    <property type="match status" value="1"/>
</dbReference>
<dbReference type="Ensembl" id="ENSCSAVT00000000998.1">
    <property type="protein sequence ID" value="ENSCSAVP00000000988.1"/>
    <property type="gene ID" value="ENSCSAVG00000000555.1"/>
</dbReference>
<evidence type="ECO:0000259" key="7">
    <source>
        <dbReference type="Pfam" id="PF05916"/>
    </source>
</evidence>
<dbReference type="GO" id="GO:0000811">
    <property type="term" value="C:GINS complex"/>
    <property type="evidence" value="ECO:0007669"/>
    <property type="project" value="UniProtKB-UniRule"/>
</dbReference>
<name>H2Y6P0_CIOSA</name>
<keyword evidence="10" id="KW-1185">Reference proteome</keyword>
<reference evidence="9" key="3">
    <citation type="submission" date="2025-09" db="UniProtKB">
        <authorList>
            <consortium name="Ensembl"/>
        </authorList>
    </citation>
    <scope>IDENTIFICATION</scope>
</reference>
<dbReference type="PANTHER" id="PTHR21206">
    <property type="entry name" value="SLD5 PROTEIN"/>
    <property type="match status" value="1"/>
</dbReference>
<comment type="similarity">
    <text evidence="2 6">Belongs to the GINS4/SLD5 family.</text>
</comment>
<comment type="function">
    <text evidence="6">The GINS complex plays an essential role in the initiation of DNA replication.</text>
</comment>
<dbReference type="Pfam" id="PF05916">
    <property type="entry name" value="Sld5"/>
    <property type="match status" value="1"/>
</dbReference>
<dbReference type="InParanoid" id="H2Y6P0"/>
<dbReference type="OMA" id="ILETAWI"/>
<dbReference type="STRING" id="51511.ENSCSAVP00000000988"/>
<dbReference type="InterPro" id="IPR008591">
    <property type="entry name" value="GINS_Sld5"/>
</dbReference>
<dbReference type="GeneTree" id="ENSGT00390000003246"/>
<dbReference type="GO" id="GO:0000727">
    <property type="term" value="P:double-strand break repair via break-induced replication"/>
    <property type="evidence" value="ECO:0007669"/>
    <property type="project" value="TreeGrafter"/>
</dbReference>
<dbReference type="SUPFAM" id="SSF158573">
    <property type="entry name" value="GINS helical bundle-like"/>
    <property type="match status" value="1"/>
</dbReference>
<evidence type="ECO:0000256" key="2">
    <source>
        <dbReference type="ARBA" id="ARBA00008187"/>
    </source>
</evidence>
<dbReference type="FunCoup" id="H2Y6P0">
    <property type="interactions" value="208"/>
</dbReference>
<dbReference type="PANTHER" id="PTHR21206:SF0">
    <property type="entry name" value="DNA REPLICATION COMPLEX GINS PROTEIN SLD5"/>
    <property type="match status" value="1"/>
</dbReference>
<dbReference type="InterPro" id="IPR036224">
    <property type="entry name" value="GINS_bundle-like_dom_sf"/>
</dbReference>
<feature type="domain" description="GINS subunit" evidence="7">
    <location>
        <begin position="50"/>
        <end position="135"/>
    </location>
</feature>
<dbReference type="Proteomes" id="UP000007875">
    <property type="component" value="Unassembled WGS sequence"/>
</dbReference>
<evidence type="ECO:0000313" key="10">
    <source>
        <dbReference type="Proteomes" id="UP000007875"/>
    </source>
</evidence>
<organism evidence="9 10">
    <name type="scientific">Ciona savignyi</name>
    <name type="common">Pacific transparent sea squirt</name>
    <dbReference type="NCBI Taxonomy" id="51511"/>
    <lineage>
        <taxon>Eukaryota</taxon>
        <taxon>Metazoa</taxon>
        <taxon>Chordata</taxon>
        <taxon>Tunicata</taxon>
        <taxon>Ascidiacea</taxon>
        <taxon>Phlebobranchia</taxon>
        <taxon>Cionidae</taxon>
        <taxon>Ciona</taxon>
    </lineage>
</organism>
<evidence type="ECO:0000259" key="8">
    <source>
        <dbReference type="Pfam" id="PF16922"/>
    </source>
</evidence>
<proteinExistence type="inferred from homology"/>
<keyword evidence="5 6" id="KW-0539">Nucleus</keyword>
<dbReference type="FunFam" id="3.40.5.60:FF:000001">
    <property type="entry name" value="DNA replication complex GINS protein SLD5"/>
    <property type="match status" value="1"/>
</dbReference>
<dbReference type="Pfam" id="PF16922">
    <property type="entry name" value="SLD5_C"/>
    <property type="match status" value="1"/>
</dbReference>
<evidence type="ECO:0000313" key="9">
    <source>
        <dbReference type="Ensembl" id="ENSCSAVP00000000988.1"/>
    </source>
</evidence>
<dbReference type="InterPro" id="IPR038749">
    <property type="entry name" value="Sld5_GINS_A"/>
</dbReference>